<proteinExistence type="predicted"/>
<protein>
    <submittedName>
        <fullName evidence="1">Uncharacterized protein</fullName>
    </submittedName>
</protein>
<keyword evidence="2" id="KW-1185">Reference proteome</keyword>
<feature type="non-terminal residue" evidence="1">
    <location>
        <position position="1"/>
    </location>
</feature>
<comment type="caution">
    <text evidence="1">The sequence shown here is derived from an EMBL/GenBank/DDBJ whole genome shotgun (WGS) entry which is preliminary data.</text>
</comment>
<evidence type="ECO:0000313" key="2">
    <source>
        <dbReference type="Proteomes" id="UP001148838"/>
    </source>
</evidence>
<dbReference type="EMBL" id="JAJSOF020000025">
    <property type="protein sequence ID" value="KAJ4434173.1"/>
    <property type="molecule type" value="Genomic_DNA"/>
</dbReference>
<evidence type="ECO:0000313" key="1">
    <source>
        <dbReference type="EMBL" id="KAJ4434173.1"/>
    </source>
</evidence>
<dbReference type="Proteomes" id="UP001148838">
    <property type="component" value="Unassembled WGS sequence"/>
</dbReference>
<organism evidence="1 2">
    <name type="scientific">Periplaneta americana</name>
    <name type="common">American cockroach</name>
    <name type="synonym">Blatta americana</name>
    <dbReference type="NCBI Taxonomy" id="6978"/>
    <lineage>
        <taxon>Eukaryota</taxon>
        <taxon>Metazoa</taxon>
        <taxon>Ecdysozoa</taxon>
        <taxon>Arthropoda</taxon>
        <taxon>Hexapoda</taxon>
        <taxon>Insecta</taxon>
        <taxon>Pterygota</taxon>
        <taxon>Neoptera</taxon>
        <taxon>Polyneoptera</taxon>
        <taxon>Dictyoptera</taxon>
        <taxon>Blattodea</taxon>
        <taxon>Blattoidea</taxon>
        <taxon>Blattidae</taxon>
        <taxon>Blattinae</taxon>
        <taxon>Periplaneta</taxon>
    </lineage>
</organism>
<reference evidence="1 2" key="1">
    <citation type="journal article" date="2022" name="Allergy">
        <title>Genome assembly and annotation of Periplaneta americana reveal a comprehensive cockroach allergen profile.</title>
        <authorList>
            <person name="Wang L."/>
            <person name="Xiong Q."/>
            <person name="Saelim N."/>
            <person name="Wang L."/>
            <person name="Nong W."/>
            <person name="Wan A.T."/>
            <person name="Shi M."/>
            <person name="Liu X."/>
            <person name="Cao Q."/>
            <person name="Hui J.H.L."/>
            <person name="Sookrung N."/>
            <person name="Leung T.F."/>
            <person name="Tungtrongchitr A."/>
            <person name="Tsui S.K.W."/>
        </authorList>
    </citation>
    <scope>NUCLEOTIDE SEQUENCE [LARGE SCALE GENOMIC DNA]</scope>
    <source>
        <strain evidence="1">PWHHKU_190912</strain>
    </source>
</reference>
<gene>
    <name evidence="1" type="ORF">ANN_22721</name>
</gene>
<accession>A0ABQ8SJ45</accession>
<sequence>LTNTQHLILKADEEIQAVMNELSDDNDDPPPDVDEREIINNDNADHYSDSEIGYTGSSYNEGLEDNENFYVGRDKVTMWRKTPHSTSSKTKTKNIMNIFPGPKGNAWVANLENKPVIRREFFKNLVLQLMKPLLIERSMTVSLLSDIKAFLQLYKPPEEELHQNVDEPPMKKRSRCMPCKNKWTQMKCNTYRKEGS</sequence>
<name>A0ABQ8SJ45_PERAM</name>